<dbReference type="PANTHER" id="PTHR35333:SF3">
    <property type="entry name" value="BETA-LACTAMASE-TYPE TRANSPEPTIDASE FOLD CONTAINING PROTEIN"/>
    <property type="match status" value="1"/>
</dbReference>
<dbReference type="AlphaFoldDB" id="A0A2G9YUZ0"/>
<feature type="active site" description="Proton acceptor" evidence="9">
    <location>
        <position position="279"/>
    </location>
</feature>
<keyword evidence="13" id="KW-0812">Transmembrane</keyword>
<feature type="binding site" evidence="10">
    <location>
        <position position="433"/>
    </location>
    <ligand>
        <name>substrate</name>
    </ligand>
</feature>
<reference evidence="15 16" key="1">
    <citation type="submission" date="2017-09" db="EMBL/GenBank/DDBJ databases">
        <title>Depth-based differentiation of microbial function through sediment-hosted aquifers and enrichment of novel symbionts in the deep terrestrial subsurface.</title>
        <authorList>
            <person name="Probst A.J."/>
            <person name="Ladd B."/>
            <person name="Jarett J.K."/>
            <person name="Geller-Mcgrath D.E."/>
            <person name="Sieber C.M."/>
            <person name="Emerson J.B."/>
            <person name="Anantharaman K."/>
            <person name="Thomas B.C."/>
            <person name="Malmstrom R."/>
            <person name="Stieglmeier M."/>
            <person name="Klingl A."/>
            <person name="Woyke T."/>
            <person name="Ryan C.M."/>
            <person name="Banfield J.F."/>
        </authorList>
    </citation>
    <scope>NUCLEOTIDE SEQUENCE [LARGE SCALE GENOMIC DNA]</scope>
    <source>
        <strain evidence="15">CG23_combo_of_CG06-09_8_20_14_all_39_17</strain>
    </source>
</reference>
<dbReference type="GO" id="GO:0016740">
    <property type="term" value="F:transferase activity"/>
    <property type="evidence" value="ECO:0007669"/>
    <property type="project" value="UniProtKB-KW"/>
</dbReference>
<dbReference type="Gene3D" id="2.40.440.10">
    <property type="entry name" value="L,D-transpeptidase catalytic domain-like"/>
    <property type="match status" value="1"/>
</dbReference>
<comment type="similarity">
    <text evidence="2 12">Belongs to the peptidase S11 family.</text>
</comment>
<dbReference type="Pfam" id="PF00768">
    <property type="entry name" value="Peptidase_S11"/>
    <property type="match status" value="1"/>
</dbReference>
<dbReference type="Proteomes" id="UP000229976">
    <property type="component" value="Unassembled WGS sequence"/>
</dbReference>
<dbReference type="SUPFAM" id="SSF141523">
    <property type="entry name" value="L,D-transpeptidase catalytic domain-like"/>
    <property type="match status" value="1"/>
</dbReference>
<evidence type="ECO:0000313" key="16">
    <source>
        <dbReference type="Proteomes" id="UP000229976"/>
    </source>
</evidence>
<dbReference type="InterPro" id="IPR012338">
    <property type="entry name" value="Beta-lactam/transpept-like"/>
</dbReference>
<dbReference type="PRINTS" id="PR00725">
    <property type="entry name" value="DADACBPTASE1"/>
</dbReference>
<dbReference type="InterPro" id="IPR018044">
    <property type="entry name" value="Peptidase_S11"/>
</dbReference>
<gene>
    <name evidence="15" type="ORF">COX37_01005</name>
</gene>
<dbReference type="GO" id="GO:0030655">
    <property type="term" value="P:beta-lactam antibiotic catabolic process"/>
    <property type="evidence" value="ECO:0007669"/>
    <property type="project" value="InterPro"/>
</dbReference>
<keyword evidence="4" id="KW-0732">Signal</keyword>
<evidence type="ECO:0000256" key="10">
    <source>
        <dbReference type="PIRSR" id="PIRSR618044-2"/>
    </source>
</evidence>
<evidence type="ECO:0000256" key="6">
    <source>
        <dbReference type="ARBA" id="ARBA00022960"/>
    </source>
</evidence>
<feature type="transmembrane region" description="Helical" evidence="13">
    <location>
        <begin position="20"/>
        <end position="44"/>
    </location>
</feature>
<evidence type="ECO:0000256" key="3">
    <source>
        <dbReference type="ARBA" id="ARBA00022679"/>
    </source>
</evidence>
<keyword evidence="13" id="KW-0472">Membrane</keyword>
<feature type="active site" description="Nucleophile" evidence="11">
    <location>
        <position position="201"/>
    </location>
</feature>
<keyword evidence="13" id="KW-1133">Transmembrane helix</keyword>
<dbReference type="Pfam" id="PF03734">
    <property type="entry name" value="YkuD"/>
    <property type="match status" value="1"/>
</dbReference>
<keyword evidence="3" id="KW-0808">Transferase</keyword>
<dbReference type="InterPro" id="IPR038063">
    <property type="entry name" value="Transpep_catalytic_dom"/>
</dbReference>
<dbReference type="Gene3D" id="3.40.710.10">
    <property type="entry name" value="DD-peptidase/beta-lactamase superfamily"/>
    <property type="match status" value="1"/>
</dbReference>
<comment type="pathway">
    <text evidence="1 11">Cell wall biogenesis; peptidoglycan biosynthesis.</text>
</comment>
<evidence type="ECO:0000256" key="4">
    <source>
        <dbReference type="ARBA" id="ARBA00022729"/>
    </source>
</evidence>
<evidence type="ECO:0000256" key="2">
    <source>
        <dbReference type="ARBA" id="ARBA00007164"/>
    </source>
</evidence>
<evidence type="ECO:0000256" key="9">
    <source>
        <dbReference type="PIRSR" id="PIRSR618044-1"/>
    </source>
</evidence>
<feature type="active site" evidence="9">
    <location>
        <position position="331"/>
    </location>
</feature>
<protein>
    <recommendedName>
        <fullName evidence="14">L,D-TPase catalytic domain-containing protein</fullName>
    </recommendedName>
</protein>
<feature type="active site" description="Proton donor/acceptor" evidence="11">
    <location>
        <position position="182"/>
    </location>
</feature>
<dbReference type="PANTHER" id="PTHR35333">
    <property type="entry name" value="BETA-LACTAMASE"/>
    <property type="match status" value="1"/>
</dbReference>
<sequence length="503" mass="55603">MRISLKEVIILIDLIIMKKISLFSISFFLFLTGIFCFSVLSFVLPAKEIIVKGQLNVASISSGAEGFLNLSPDDEGSRLEGDGGNNIKAVFIDDYLEKKKKELISGKKDFLFLDLEKMTAKVFKAGEDIRELSIEARGGAELWGGTPLGIYYASSNRKLAYSSSAKVFMPFSVGFYGKYFIHGECYYPDGAPDLSSITGGCVRFLDEDAEYLHNFVKIGMPILITDKGFKNNGFGFFPKSISPFPDVSAKSYLLADLDSGYVFSEKNSQDKLPIASITKLMMSVVVVENADLKESILATEKMLVPYGSTEGLVAGKEYKLTELLYAALTESSNDAAEILSNFLGKSWTIRMMNEKAKAIGMENSYFTEPTGLEKENVSTAKDLFQLGRYVFSARNPLFEITKGEDVRDFGAELFKDLKNKNVLFDNSDFLGGKTGFILASNYNGLFLMKFSDADGAEHNVAIIILGSDSLEKNIPLILGWVKDNFFASDKDKSVKGIETKMIK</sequence>
<keyword evidence="5" id="KW-0378">Hydrolase</keyword>
<dbReference type="CDD" id="cd16913">
    <property type="entry name" value="YkuD_like"/>
    <property type="match status" value="1"/>
</dbReference>
<feature type="active site" description="Acyl-ester intermediate" evidence="9">
    <location>
        <position position="276"/>
    </location>
</feature>
<feature type="domain" description="L,D-TPase catalytic" evidence="14">
    <location>
        <begin position="109"/>
        <end position="225"/>
    </location>
</feature>
<accession>A0A2G9YUZ0</accession>
<evidence type="ECO:0000256" key="1">
    <source>
        <dbReference type="ARBA" id="ARBA00004752"/>
    </source>
</evidence>
<evidence type="ECO:0000256" key="5">
    <source>
        <dbReference type="ARBA" id="ARBA00022801"/>
    </source>
</evidence>
<dbReference type="GO" id="GO:0008360">
    <property type="term" value="P:regulation of cell shape"/>
    <property type="evidence" value="ECO:0007669"/>
    <property type="project" value="UniProtKB-UniRule"/>
</dbReference>
<evidence type="ECO:0000259" key="14">
    <source>
        <dbReference type="PROSITE" id="PS52029"/>
    </source>
</evidence>
<dbReference type="GO" id="GO:0009252">
    <property type="term" value="P:peptidoglycan biosynthetic process"/>
    <property type="evidence" value="ECO:0007669"/>
    <property type="project" value="UniProtKB-UniPathway"/>
</dbReference>
<keyword evidence="6 11" id="KW-0133">Cell shape</keyword>
<evidence type="ECO:0000256" key="8">
    <source>
        <dbReference type="ARBA" id="ARBA00023316"/>
    </source>
</evidence>
<proteinExistence type="inferred from homology"/>
<dbReference type="GO" id="GO:0046677">
    <property type="term" value="P:response to antibiotic"/>
    <property type="evidence" value="ECO:0007669"/>
    <property type="project" value="InterPro"/>
</dbReference>
<dbReference type="UniPathway" id="UPA00219"/>
<evidence type="ECO:0000313" key="15">
    <source>
        <dbReference type="EMBL" id="PIP23002.1"/>
    </source>
</evidence>
<keyword evidence="7 11" id="KW-0573">Peptidoglycan synthesis</keyword>
<keyword evidence="8 11" id="KW-0961">Cell wall biogenesis/degradation</keyword>
<evidence type="ECO:0000256" key="11">
    <source>
        <dbReference type="PROSITE-ProRule" id="PRU01373"/>
    </source>
</evidence>
<dbReference type="InterPro" id="IPR001967">
    <property type="entry name" value="Peptidase_S11_N"/>
</dbReference>
<evidence type="ECO:0000256" key="12">
    <source>
        <dbReference type="RuleBase" id="RU004016"/>
    </source>
</evidence>
<comment type="caution">
    <text evidence="15">The sequence shown here is derived from an EMBL/GenBank/DDBJ whole genome shotgun (WGS) entry which is preliminary data.</text>
</comment>
<dbReference type="GO" id="GO:0006508">
    <property type="term" value="P:proteolysis"/>
    <property type="evidence" value="ECO:0007669"/>
    <property type="project" value="InterPro"/>
</dbReference>
<dbReference type="EMBL" id="PCRO01000013">
    <property type="protein sequence ID" value="PIP23002.1"/>
    <property type="molecule type" value="Genomic_DNA"/>
</dbReference>
<dbReference type="GO" id="GO:0009002">
    <property type="term" value="F:serine-type D-Ala-D-Ala carboxypeptidase activity"/>
    <property type="evidence" value="ECO:0007669"/>
    <property type="project" value="InterPro"/>
</dbReference>
<evidence type="ECO:0000256" key="13">
    <source>
        <dbReference type="SAM" id="Phobius"/>
    </source>
</evidence>
<evidence type="ECO:0000256" key="7">
    <source>
        <dbReference type="ARBA" id="ARBA00022984"/>
    </source>
</evidence>
<dbReference type="GO" id="GO:0071555">
    <property type="term" value="P:cell wall organization"/>
    <property type="evidence" value="ECO:0007669"/>
    <property type="project" value="UniProtKB-UniRule"/>
</dbReference>
<name>A0A2G9YUZ0_9BACT</name>
<dbReference type="GO" id="GO:0008800">
    <property type="term" value="F:beta-lactamase activity"/>
    <property type="evidence" value="ECO:0007669"/>
    <property type="project" value="InterPro"/>
</dbReference>
<dbReference type="PROSITE" id="PS52029">
    <property type="entry name" value="LD_TPASE"/>
    <property type="match status" value="1"/>
</dbReference>
<dbReference type="InterPro" id="IPR005490">
    <property type="entry name" value="LD_TPept_cat_dom"/>
</dbReference>
<organism evidence="15 16">
    <name type="scientific">Candidatus Nealsonbacteria bacterium CG23_combo_of_CG06-09_8_20_14_all_39_17</name>
    <dbReference type="NCBI Taxonomy" id="1974722"/>
    <lineage>
        <taxon>Bacteria</taxon>
        <taxon>Candidatus Nealsoniibacteriota</taxon>
    </lineage>
</organism>
<dbReference type="InterPro" id="IPR000871">
    <property type="entry name" value="Beta-lactam_class-A"/>
</dbReference>
<dbReference type="SUPFAM" id="SSF56601">
    <property type="entry name" value="beta-lactamase/transpeptidase-like"/>
    <property type="match status" value="1"/>
</dbReference>